<dbReference type="Proteomes" id="UP000501338">
    <property type="component" value="Chromosome"/>
</dbReference>
<evidence type="ECO:0000313" key="2">
    <source>
        <dbReference type="Proteomes" id="UP000501338"/>
    </source>
</evidence>
<name>A0ABX6JR39_9GAMM</name>
<organism evidence="1 2">
    <name type="scientific">Proteus terrae subsp. cibarius</name>
    <dbReference type="NCBI Taxonomy" id="626774"/>
    <lineage>
        <taxon>Bacteria</taxon>
        <taxon>Pseudomonadati</taxon>
        <taxon>Pseudomonadota</taxon>
        <taxon>Gammaproteobacteria</taxon>
        <taxon>Enterobacterales</taxon>
        <taxon>Morganellaceae</taxon>
        <taxon>Proteus</taxon>
    </lineage>
</organism>
<evidence type="ECO:0000313" key="1">
    <source>
        <dbReference type="EMBL" id="QIF90191.1"/>
    </source>
</evidence>
<evidence type="ECO:0008006" key="3">
    <source>
        <dbReference type="Google" id="ProtNLM"/>
    </source>
</evidence>
<gene>
    <name evidence="1" type="ORF">GTH23_09120</name>
</gene>
<protein>
    <recommendedName>
        <fullName evidence="3">Phage protein</fullName>
    </recommendedName>
</protein>
<reference evidence="1 2" key="1">
    <citation type="submission" date="2020-01" db="EMBL/GenBank/DDBJ databases">
        <title>The genomic epidemiology of tigecycline resistance gene tet(X) variants in a swine farm in China.</title>
        <authorList>
            <person name="Peng K."/>
            <person name="Li R."/>
        </authorList>
    </citation>
    <scope>NUCLEOTIDE SEQUENCE [LARGE SCALE GENOMIC DNA]</scope>
    <source>
        <strain evidence="1 2">ZF1</strain>
    </source>
</reference>
<keyword evidence="2" id="KW-1185">Reference proteome</keyword>
<dbReference type="EMBL" id="CP047340">
    <property type="protein sequence ID" value="QIF90191.1"/>
    <property type="molecule type" value="Genomic_DNA"/>
</dbReference>
<sequence length="136" mass="15243">MKSPILASVKFDTSRLDKKIEELKSTFSDGVLEHLLSVLPSLFSKIILTDNPSTGTTFSINEVVYFLDLDAGAYNEILVTARALEANVTHTKKSPINGKSPEEILEHFKKYNFVDDHGHRLEFCQDFIDLVALATK</sequence>
<accession>A0ABX6JR39</accession>
<dbReference type="RefSeq" id="WP_156733290.1">
    <property type="nucleotide sequence ID" value="NZ_CP045008.1"/>
</dbReference>
<proteinExistence type="predicted"/>